<evidence type="ECO:0000313" key="2">
    <source>
        <dbReference type="Proteomes" id="UP000555393"/>
    </source>
</evidence>
<evidence type="ECO:0000313" key="1">
    <source>
        <dbReference type="EMBL" id="MBB6260250.1"/>
    </source>
</evidence>
<reference evidence="1 2" key="1">
    <citation type="submission" date="2020-08" db="EMBL/GenBank/DDBJ databases">
        <title>Genomic Encyclopedia of Type Strains, Phase IV (KMG-IV): sequencing the most valuable type-strain genomes for metagenomic binning, comparative biology and taxonomic classification.</title>
        <authorList>
            <person name="Goeker M."/>
        </authorList>
    </citation>
    <scope>NUCLEOTIDE SEQUENCE [LARGE SCALE GENOMIC DNA]</scope>
    <source>
        <strain evidence="1 2">DSM 22336</strain>
    </source>
</reference>
<sequence>MTSTQHQRSNKQADHLLAHYRKIGSPAILAAVRHMSSRNKVPHIGYSHYSQKALTFVLSRNG</sequence>
<dbReference type="RefSeq" id="WP_184220239.1">
    <property type="nucleotide sequence ID" value="NZ_JACIIU010000002.1"/>
</dbReference>
<keyword evidence="2" id="KW-1185">Reference proteome</keyword>
<comment type="caution">
    <text evidence="1">The sequence shown here is derived from an EMBL/GenBank/DDBJ whole genome shotgun (WGS) entry which is preliminary data.</text>
</comment>
<gene>
    <name evidence="1" type="ORF">FHS77_000774</name>
</gene>
<dbReference type="EMBL" id="JACIIU010000002">
    <property type="protein sequence ID" value="MBB6260250.1"/>
    <property type="molecule type" value="Genomic_DNA"/>
</dbReference>
<dbReference type="Proteomes" id="UP000555393">
    <property type="component" value="Unassembled WGS sequence"/>
</dbReference>
<name>A0A841LTL5_9HYPH</name>
<protein>
    <submittedName>
        <fullName evidence="1">Uncharacterized protein</fullName>
    </submittedName>
</protein>
<dbReference type="AlphaFoldDB" id="A0A841LTL5"/>
<proteinExistence type="predicted"/>
<organism evidence="1 2">
    <name type="scientific">Paenochrobactrum gallinarii</name>
    <dbReference type="NCBI Taxonomy" id="643673"/>
    <lineage>
        <taxon>Bacteria</taxon>
        <taxon>Pseudomonadati</taxon>
        <taxon>Pseudomonadota</taxon>
        <taxon>Alphaproteobacteria</taxon>
        <taxon>Hyphomicrobiales</taxon>
        <taxon>Brucellaceae</taxon>
        <taxon>Paenochrobactrum</taxon>
    </lineage>
</organism>
<accession>A0A841LTL5</accession>